<dbReference type="GO" id="GO:0072686">
    <property type="term" value="C:mitotic spindle"/>
    <property type="evidence" value="ECO:0007669"/>
    <property type="project" value="TreeGrafter"/>
</dbReference>
<evidence type="ECO:0000256" key="3">
    <source>
        <dbReference type="ARBA" id="ARBA00004601"/>
    </source>
</evidence>
<reference evidence="19 20" key="1">
    <citation type="journal article" date="2012" name="Nature">
        <title>The genomic landscape of species divergence in Ficedula flycatchers.</title>
        <authorList>
            <person name="Ellegren H."/>
            <person name="Smeds L."/>
            <person name="Burri R."/>
            <person name="Olason P.I."/>
            <person name="Backstrom N."/>
            <person name="Kawakami T."/>
            <person name="Kunstner A."/>
            <person name="Makinen H."/>
            <person name="Nadachowska-Brzyska K."/>
            <person name="Qvarnstrom A."/>
            <person name="Uebbing S."/>
            <person name="Wolf J.B."/>
        </authorList>
    </citation>
    <scope>NUCLEOTIDE SEQUENCE [LARGE SCALE GENOMIC DNA]</scope>
</reference>
<feature type="compositionally biased region" description="Low complexity" evidence="17">
    <location>
        <begin position="815"/>
        <end position="824"/>
    </location>
</feature>
<evidence type="ECO:0000256" key="2">
    <source>
        <dbReference type="ARBA" id="ARBA00004300"/>
    </source>
</evidence>
<feature type="region of interest" description="Disordered" evidence="17">
    <location>
        <begin position="529"/>
        <end position="551"/>
    </location>
</feature>
<reference evidence="19" key="2">
    <citation type="submission" date="2025-08" db="UniProtKB">
        <authorList>
            <consortium name="Ensembl"/>
        </authorList>
    </citation>
    <scope>IDENTIFICATION</scope>
</reference>
<evidence type="ECO:0000256" key="11">
    <source>
        <dbReference type="ARBA" id="ARBA00022776"/>
    </source>
</evidence>
<dbReference type="SMART" id="SM01349">
    <property type="entry name" value="TOG"/>
    <property type="match status" value="3"/>
</dbReference>
<sequence>MGTTRRLGSAALGSKSSTAKEGAGAVDEEDFIKAFEDVPTVQIYSSRDLEESINKIREILSDDKHDWEQRVSALKKIRSLLLAGAAEYDNFFQHLRLLDGAFKLSAKDLRSQVVREACITLGHLSSVLGNKFDHGAEAIMPTIFNLIPNSAKVMATSGVVAVRLIIRHTHIPRLIPIITSNCTSKSVAVRRRCFEFLDLLLQEWQTHSLERHISVLAETIKKGIHDADSEARIEARKCYWGFHSHFSREAEHLYHTLESSYQKALQSHLKNSDSIVSLPQSDRFLCHCLSTSTVSTKSVSTPGSLQRSRSDVDVNAAASAKSKVTSGASAPFSSAAALPPGSYASLGKSTCSPPAASAPWSTDATSVTSTPADTRGRSRAKVVSQSQPGSRSSSPGKLLGSSYGGLSSGTSRVQPVPSSSEKRSKIPRSQGCSRETSPNRIARSSRIPRPSMSQGCSRDTSRESSRDTSPARGFPPLDRFGLGQPGRMPASVNAMRVLSTSTDLEAAVADALVRGKIQNKKPVRRRYEPYGMYSDDDANSDASSACSERSYGSRNGGIPHYLRQTEDVAEVLNHCASSNWSERKEGLIGLQNLLKSQRTLSRVELKRLCEIFTRMFADPHSKVFSMFLETLVDFIIIHKDDLQDWLFVLLTQLLKKMGADLLGSVQAKVQKALDVTRDSFPFDQQFNILMRFIVDQTQTPNLKVKVAILKYIESLARQMDPTDFVNSSETRLAVSRIITWTTEPKSSDVRKAAQIVLISLFELNTPEFTMLLGALPKTFQDGATKLLHNHLKNSSNTSGSPSNTLGRTPSRHSSSRTSPLTSPTNCSHGGLSPSMLDYDTENLNSDEIYSSLRGVTEAIEKFSFRSQEDLNEPIKRDGKKDCDIVSILGDVRGSSDIVEGGRMALDNKTSLLNTQPPRAFSGPRAREYNPYPYADTINTYDKTALKEAVFDDDMDQLRDEVPIDHSDLVADLLKELSNHNERVEERKGALLELLKITREDNLGVWEEHFKTILLLLLETLGDKDHSIRALALRVLREILRNQPARFKNYAELTIMKTLEAHKDSHKEVVRAAEEAASTLASSIHPEQCIKVLCPIIQTADYPINLAAIKMQTKVIERISKESLHQLLPDIIPGLLQGYDNTESSVRKASVFCLVAIYSVIGEELKPHLAQLTGSKMNSAGFVYDTDLCMQIAT</sequence>
<feature type="region of interest" description="Disordered" evidence="17">
    <location>
        <begin position="1"/>
        <end position="21"/>
    </location>
</feature>
<dbReference type="Pfam" id="PF21040">
    <property type="entry name" value="CEP104-like_TOG"/>
    <property type="match status" value="1"/>
</dbReference>
<proteinExistence type="inferred from homology"/>
<dbReference type="PANTHER" id="PTHR21567:SF28">
    <property type="entry name" value="CLIP-ASSOCIATING PROTEIN 1"/>
    <property type="match status" value="1"/>
</dbReference>
<dbReference type="FunFam" id="1.25.10.10:FF:000006">
    <property type="entry name" value="CLIP-associating protein 1 isoform 2"/>
    <property type="match status" value="1"/>
</dbReference>
<dbReference type="GO" id="GO:0090307">
    <property type="term" value="P:mitotic spindle assembly"/>
    <property type="evidence" value="ECO:0007669"/>
    <property type="project" value="TreeGrafter"/>
</dbReference>
<feature type="domain" description="TOG" evidence="18">
    <location>
        <begin position="560"/>
        <end position="797"/>
    </location>
</feature>
<reference evidence="19" key="3">
    <citation type="submission" date="2025-09" db="UniProtKB">
        <authorList>
            <consortium name="Ensembl"/>
        </authorList>
    </citation>
    <scope>IDENTIFICATION</scope>
</reference>
<keyword evidence="7" id="KW-0963">Cytoplasm</keyword>
<dbReference type="Pfam" id="PF23271">
    <property type="entry name" value="HEAT_GCN1"/>
    <property type="match status" value="1"/>
</dbReference>
<evidence type="ECO:0000256" key="4">
    <source>
        <dbReference type="ARBA" id="ARBA00004629"/>
    </source>
</evidence>
<keyword evidence="15" id="KW-0131">Cell cycle</keyword>
<evidence type="ECO:0000256" key="17">
    <source>
        <dbReference type="SAM" id="MobiDB-lite"/>
    </source>
</evidence>
<dbReference type="GO" id="GO:0045180">
    <property type="term" value="C:basal cortex"/>
    <property type="evidence" value="ECO:0007669"/>
    <property type="project" value="TreeGrafter"/>
</dbReference>
<evidence type="ECO:0000256" key="15">
    <source>
        <dbReference type="ARBA" id="ARBA00023306"/>
    </source>
</evidence>
<dbReference type="FunFam" id="1.25.10.10:FF:000005">
    <property type="entry name" value="CLIP-associating protein 1 isoform 2"/>
    <property type="match status" value="1"/>
</dbReference>
<evidence type="ECO:0000256" key="7">
    <source>
        <dbReference type="ARBA" id="ARBA00022490"/>
    </source>
</evidence>
<evidence type="ECO:0000256" key="9">
    <source>
        <dbReference type="ARBA" id="ARBA00022701"/>
    </source>
</evidence>
<keyword evidence="11" id="KW-0498">Mitosis</keyword>
<organism evidence="19 20">
    <name type="scientific">Ficedula albicollis</name>
    <name type="common">Collared flycatcher</name>
    <name type="synonym">Muscicapa albicollis</name>
    <dbReference type="NCBI Taxonomy" id="59894"/>
    <lineage>
        <taxon>Eukaryota</taxon>
        <taxon>Metazoa</taxon>
        <taxon>Chordata</taxon>
        <taxon>Craniata</taxon>
        <taxon>Vertebrata</taxon>
        <taxon>Euteleostomi</taxon>
        <taxon>Archelosauria</taxon>
        <taxon>Archosauria</taxon>
        <taxon>Dinosauria</taxon>
        <taxon>Saurischia</taxon>
        <taxon>Theropoda</taxon>
        <taxon>Coelurosauria</taxon>
        <taxon>Aves</taxon>
        <taxon>Neognathae</taxon>
        <taxon>Neoaves</taxon>
        <taxon>Telluraves</taxon>
        <taxon>Australaves</taxon>
        <taxon>Passeriformes</taxon>
        <taxon>Muscicapidae</taxon>
        <taxon>Ficedula</taxon>
    </lineage>
</organism>
<keyword evidence="14" id="KW-0206">Cytoskeleton</keyword>
<keyword evidence="16" id="KW-0137">Centromere</keyword>
<feature type="domain" description="TOG" evidence="18">
    <location>
        <begin position="48"/>
        <end position="280"/>
    </location>
</feature>
<evidence type="ECO:0000256" key="13">
    <source>
        <dbReference type="ARBA" id="ARBA00023034"/>
    </source>
</evidence>
<dbReference type="PANTHER" id="PTHR21567">
    <property type="entry name" value="CLASP"/>
    <property type="match status" value="1"/>
</dbReference>
<feature type="compositionally biased region" description="Low complexity" evidence="17">
    <location>
        <begin position="382"/>
        <end position="401"/>
    </location>
</feature>
<feature type="compositionally biased region" description="Low complexity" evidence="17">
    <location>
        <begin position="438"/>
        <end position="451"/>
    </location>
</feature>
<dbReference type="AlphaFoldDB" id="A0A803W6I7"/>
<evidence type="ECO:0000313" key="19">
    <source>
        <dbReference type="Ensembl" id="ENSFALP00000030593.1"/>
    </source>
</evidence>
<feature type="compositionally biased region" description="Polar residues" evidence="17">
    <location>
        <begin position="359"/>
        <end position="372"/>
    </location>
</feature>
<dbReference type="Pfam" id="PF12348">
    <property type="entry name" value="CLASP_N"/>
    <property type="match status" value="1"/>
</dbReference>
<dbReference type="InterPro" id="IPR024395">
    <property type="entry name" value="CLASP_N_dom"/>
</dbReference>
<dbReference type="GO" id="GO:0005876">
    <property type="term" value="C:spindle microtubule"/>
    <property type="evidence" value="ECO:0007669"/>
    <property type="project" value="TreeGrafter"/>
</dbReference>
<dbReference type="InterPro" id="IPR034085">
    <property type="entry name" value="TOG"/>
</dbReference>
<dbReference type="InterPro" id="IPR011989">
    <property type="entry name" value="ARM-like"/>
</dbReference>
<dbReference type="GO" id="GO:0005813">
    <property type="term" value="C:centrosome"/>
    <property type="evidence" value="ECO:0007669"/>
    <property type="project" value="UniProtKB-SubCell"/>
</dbReference>
<feature type="region of interest" description="Disordered" evidence="17">
    <location>
        <begin position="790"/>
        <end position="833"/>
    </location>
</feature>
<dbReference type="FunFam" id="1.25.10.10:FF:000001">
    <property type="entry name" value="CLIP-associating protein 1 isoform 2"/>
    <property type="match status" value="1"/>
</dbReference>
<accession>A0A803W6I7</accession>
<dbReference type="GO" id="GO:0043515">
    <property type="term" value="F:kinetochore binding"/>
    <property type="evidence" value="ECO:0007669"/>
    <property type="project" value="TreeGrafter"/>
</dbReference>
<evidence type="ECO:0000256" key="5">
    <source>
        <dbReference type="ARBA" id="ARBA00009549"/>
    </source>
</evidence>
<dbReference type="GO" id="GO:0040001">
    <property type="term" value="P:establishment of mitotic spindle localization"/>
    <property type="evidence" value="ECO:0007669"/>
    <property type="project" value="TreeGrafter"/>
</dbReference>
<evidence type="ECO:0000259" key="18">
    <source>
        <dbReference type="SMART" id="SM01349"/>
    </source>
</evidence>
<dbReference type="Ensembl" id="ENSFALT00000044394.1">
    <property type="protein sequence ID" value="ENSFALP00000030593.1"/>
    <property type="gene ID" value="ENSFALG00000013233.2"/>
</dbReference>
<dbReference type="InterPro" id="IPR057546">
    <property type="entry name" value="HEAT_GCN1"/>
</dbReference>
<dbReference type="InterPro" id="IPR016024">
    <property type="entry name" value="ARM-type_fold"/>
</dbReference>
<dbReference type="GO" id="GO:0005881">
    <property type="term" value="C:cytoplasmic microtubule"/>
    <property type="evidence" value="ECO:0007669"/>
    <property type="project" value="TreeGrafter"/>
</dbReference>
<keyword evidence="12" id="KW-0995">Kinetochore</keyword>
<feature type="domain" description="TOG" evidence="18">
    <location>
        <begin position="956"/>
        <end position="1192"/>
    </location>
</feature>
<keyword evidence="9" id="KW-0493">Microtubule</keyword>
<name>A0A803W6I7_FICAL</name>
<evidence type="ECO:0000256" key="16">
    <source>
        <dbReference type="ARBA" id="ARBA00023328"/>
    </source>
</evidence>
<keyword evidence="8" id="KW-0132">Cell division</keyword>
<keyword evidence="13" id="KW-0333">Golgi apparatus</keyword>
<keyword evidence="6" id="KW-0158">Chromosome</keyword>
<evidence type="ECO:0000256" key="6">
    <source>
        <dbReference type="ARBA" id="ARBA00022454"/>
    </source>
</evidence>
<keyword evidence="10" id="KW-0677">Repeat</keyword>
<dbReference type="GO" id="GO:0051301">
    <property type="term" value="P:cell division"/>
    <property type="evidence" value="ECO:0007669"/>
    <property type="project" value="UniProtKB-KW"/>
</dbReference>
<protein>
    <submittedName>
        <fullName evidence="19">Cytoplasmic linker associated protein 1</fullName>
    </submittedName>
</protein>
<dbReference type="GO" id="GO:0008017">
    <property type="term" value="F:microtubule binding"/>
    <property type="evidence" value="ECO:0007669"/>
    <property type="project" value="TreeGrafter"/>
</dbReference>
<feature type="compositionally biased region" description="Low complexity" evidence="17">
    <location>
        <begin position="793"/>
        <end position="808"/>
    </location>
</feature>
<dbReference type="SUPFAM" id="SSF48371">
    <property type="entry name" value="ARM repeat"/>
    <property type="match status" value="1"/>
</dbReference>
<dbReference type="GO" id="GO:0000776">
    <property type="term" value="C:kinetochore"/>
    <property type="evidence" value="ECO:0007669"/>
    <property type="project" value="UniProtKB-KW"/>
</dbReference>
<evidence type="ECO:0000256" key="12">
    <source>
        <dbReference type="ARBA" id="ARBA00022838"/>
    </source>
</evidence>
<keyword evidence="20" id="KW-1185">Reference proteome</keyword>
<dbReference type="Gene3D" id="1.25.10.10">
    <property type="entry name" value="Leucine-rich Repeat Variant"/>
    <property type="match status" value="3"/>
</dbReference>
<evidence type="ECO:0000256" key="8">
    <source>
        <dbReference type="ARBA" id="ARBA00022618"/>
    </source>
</evidence>
<evidence type="ECO:0000256" key="14">
    <source>
        <dbReference type="ARBA" id="ARBA00023212"/>
    </source>
</evidence>
<dbReference type="GO" id="GO:0005794">
    <property type="term" value="C:Golgi apparatus"/>
    <property type="evidence" value="ECO:0007669"/>
    <property type="project" value="UniProtKB-SubCell"/>
</dbReference>
<feature type="region of interest" description="Disordered" evidence="17">
    <location>
        <begin position="345"/>
        <end position="487"/>
    </location>
</feature>
<evidence type="ECO:0000313" key="20">
    <source>
        <dbReference type="Proteomes" id="UP000016665"/>
    </source>
</evidence>
<dbReference type="Proteomes" id="UP000016665">
    <property type="component" value="Chromosome 7"/>
</dbReference>
<comment type="similarity">
    <text evidence="5">Belongs to the CLASP family.</text>
</comment>
<comment type="subcellular location">
    <subcellularLocation>
        <location evidence="4">Chromosome</location>
        <location evidence="4">Centromere</location>
        <location evidence="4">Kinetochore</location>
    </subcellularLocation>
    <subcellularLocation>
        <location evidence="2">Cytoplasm</location>
        <location evidence="2">Cytoskeleton</location>
        <location evidence="2">Microtubule organizing center</location>
        <location evidence="2">Centrosome</location>
    </subcellularLocation>
    <subcellularLocation>
        <location evidence="1">Cytoplasm</location>
        <location evidence="1">Cytoskeleton</location>
        <location evidence="1">Spindle</location>
    </subcellularLocation>
    <subcellularLocation>
        <location evidence="3">Golgi apparatus</location>
        <location evidence="3">trans-Golgi network</location>
    </subcellularLocation>
</comment>
<evidence type="ECO:0000256" key="10">
    <source>
        <dbReference type="ARBA" id="ARBA00022737"/>
    </source>
</evidence>
<dbReference type="GeneTree" id="ENSGT00940000154817"/>
<evidence type="ECO:0000256" key="1">
    <source>
        <dbReference type="ARBA" id="ARBA00004186"/>
    </source>
</evidence>
<gene>
    <name evidence="19" type="primary">CLASP1</name>
</gene>